<protein>
    <submittedName>
        <fullName evidence="1">Uncharacterized protein</fullName>
    </submittedName>
</protein>
<dbReference type="AlphaFoldDB" id="A0A1N7PLF7"/>
<name>A0A1N7PLF7_9PROT</name>
<reference evidence="1 2" key="1">
    <citation type="submission" date="2017-01" db="EMBL/GenBank/DDBJ databases">
        <authorList>
            <person name="Mah S.A."/>
            <person name="Swanson W.J."/>
            <person name="Moy G.W."/>
            <person name="Vacquier V.D."/>
        </authorList>
    </citation>
    <scope>NUCLEOTIDE SEQUENCE [LARGE SCALE GENOMIC DNA]</scope>
    <source>
        <strain evidence="1 2">DSM 11589</strain>
    </source>
</reference>
<dbReference type="Proteomes" id="UP000185678">
    <property type="component" value="Unassembled WGS sequence"/>
</dbReference>
<evidence type="ECO:0000313" key="1">
    <source>
        <dbReference type="EMBL" id="SIT11421.1"/>
    </source>
</evidence>
<gene>
    <name evidence="1" type="ORF">SAMN05421779_10762</name>
</gene>
<accession>A0A1N7PLF7</accession>
<organism evidence="1 2">
    <name type="scientific">Insolitispirillum peregrinum</name>
    <dbReference type="NCBI Taxonomy" id="80876"/>
    <lineage>
        <taxon>Bacteria</taxon>
        <taxon>Pseudomonadati</taxon>
        <taxon>Pseudomonadota</taxon>
        <taxon>Alphaproteobacteria</taxon>
        <taxon>Rhodospirillales</taxon>
        <taxon>Novispirillaceae</taxon>
        <taxon>Insolitispirillum</taxon>
    </lineage>
</organism>
<dbReference type="EMBL" id="FTOA01000007">
    <property type="protein sequence ID" value="SIT11421.1"/>
    <property type="molecule type" value="Genomic_DNA"/>
</dbReference>
<sequence>MILLSAYCPVYFLPSPPERGLLKPVRKRAEMMQTTLEPHDQNDHPQADTPTEGAGKCPFVHGYLQAHDTAGLNRMALSGFLRTMASNPASFDRPEGRFCASWVGMDVSVMTEENAERISANLLVSFLLQDFQPYLQKRLSQIREARQDLYSGVARQSGHYPDEIQELYFQEIRTASCDTFNAWVNQWISERHFDNARLRQEGKTPDAYGIAIEQALRFFPLSPLYTKANHTFASLVHSGSCTALHVCWSLLEAAAYQAELPTTADYVALILRSRKNILPLAIGSLGMVVTYLNNSHLHPHDGRAVHATHHGQDGIVLDHDKDGQPILTMNPAYIQPFLHGENVYYTGCPAFYVTGLIETYLEACTELAAFYNMFRTKDDSRS</sequence>
<keyword evidence="2" id="KW-1185">Reference proteome</keyword>
<proteinExistence type="predicted"/>
<evidence type="ECO:0000313" key="2">
    <source>
        <dbReference type="Proteomes" id="UP000185678"/>
    </source>
</evidence>